<dbReference type="AlphaFoldDB" id="A0A218WWK6"/>
<evidence type="ECO:0000256" key="1">
    <source>
        <dbReference type="SAM" id="MobiDB-lite"/>
    </source>
</evidence>
<reference evidence="3" key="1">
    <citation type="journal article" date="2017" name="Plant J.">
        <title>The pomegranate (Punica granatum L.) genome and the genomics of punicalagin biosynthesis.</title>
        <authorList>
            <person name="Qin G."/>
            <person name="Xu C."/>
            <person name="Ming R."/>
            <person name="Tang H."/>
            <person name="Guyot R."/>
            <person name="Kramer E.M."/>
            <person name="Hu Y."/>
            <person name="Yi X."/>
            <person name="Qi Y."/>
            <person name="Xu X."/>
            <person name="Gao Z."/>
            <person name="Pan H."/>
            <person name="Jian J."/>
            <person name="Tian Y."/>
            <person name="Yue Z."/>
            <person name="Xu Y."/>
        </authorList>
    </citation>
    <scope>NUCLEOTIDE SEQUENCE [LARGE SCALE GENOMIC DNA]</scope>
    <source>
        <strain evidence="3">cv. Dabenzi</strain>
    </source>
</reference>
<dbReference type="Proteomes" id="UP000197138">
    <property type="component" value="Unassembled WGS sequence"/>
</dbReference>
<protein>
    <submittedName>
        <fullName evidence="2">Uncharacterized protein</fullName>
    </submittedName>
</protein>
<gene>
    <name evidence="2" type="ORF">CDL15_Pgr023955</name>
</gene>
<name>A0A218WWK6_PUNGR</name>
<accession>A0A218WWK6</accession>
<feature type="compositionally biased region" description="Low complexity" evidence="1">
    <location>
        <begin position="1"/>
        <end position="27"/>
    </location>
</feature>
<comment type="caution">
    <text evidence="2">The sequence shown here is derived from an EMBL/GenBank/DDBJ whole genome shotgun (WGS) entry which is preliminary data.</text>
</comment>
<sequence>MCPRVQPRVQQRARASSRAHSSAPALSQHASCAPRAHEHATRARQLRALRTPPAHVPRALARLAPRTSRAPSPESPHSGPYTRDAWKGGNWRERLELPLRVDKRALGSPKACDDG</sequence>
<evidence type="ECO:0000313" key="2">
    <source>
        <dbReference type="EMBL" id="OWM76412.1"/>
    </source>
</evidence>
<feature type="region of interest" description="Disordered" evidence="1">
    <location>
        <begin position="1"/>
        <end position="89"/>
    </location>
</feature>
<evidence type="ECO:0000313" key="3">
    <source>
        <dbReference type="Proteomes" id="UP000197138"/>
    </source>
</evidence>
<dbReference type="EMBL" id="MTKT01003206">
    <property type="protein sequence ID" value="OWM76412.1"/>
    <property type="molecule type" value="Genomic_DNA"/>
</dbReference>
<organism evidence="2 3">
    <name type="scientific">Punica granatum</name>
    <name type="common">Pomegranate</name>
    <dbReference type="NCBI Taxonomy" id="22663"/>
    <lineage>
        <taxon>Eukaryota</taxon>
        <taxon>Viridiplantae</taxon>
        <taxon>Streptophyta</taxon>
        <taxon>Embryophyta</taxon>
        <taxon>Tracheophyta</taxon>
        <taxon>Spermatophyta</taxon>
        <taxon>Magnoliopsida</taxon>
        <taxon>eudicotyledons</taxon>
        <taxon>Gunneridae</taxon>
        <taxon>Pentapetalae</taxon>
        <taxon>rosids</taxon>
        <taxon>malvids</taxon>
        <taxon>Myrtales</taxon>
        <taxon>Lythraceae</taxon>
        <taxon>Punica</taxon>
    </lineage>
</organism>
<proteinExistence type="predicted"/>